<accession>A0AAV0D9N9</accession>
<organism evidence="1 2">
    <name type="scientific">Cuscuta epithymum</name>
    <dbReference type="NCBI Taxonomy" id="186058"/>
    <lineage>
        <taxon>Eukaryota</taxon>
        <taxon>Viridiplantae</taxon>
        <taxon>Streptophyta</taxon>
        <taxon>Embryophyta</taxon>
        <taxon>Tracheophyta</taxon>
        <taxon>Spermatophyta</taxon>
        <taxon>Magnoliopsida</taxon>
        <taxon>eudicotyledons</taxon>
        <taxon>Gunneridae</taxon>
        <taxon>Pentapetalae</taxon>
        <taxon>asterids</taxon>
        <taxon>lamiids</taxon>
        <taxon>Solanales</taxon>
        <taxon>Convolvulaceae</taxon>
        <taxon>Cuscuteae</taxon>
        <taxon>Cuscuta</taxon>
        <taxon>Cuscuta subgen. Cuscuta</taxon>
    </lineage>
</organism>
<keyword evidence="2" id="KW-1185">Reference proteome</keyword>
<gene>
    <name evidence="1" type="ORF">CEPIT_LOCUS13676</name>
</gene>
<sequence>MHNEQFYKQDPLELPGLVTITLQIHFGISLICGCNPATASPDWSTTMRSSLSVFFISTTHVFSNFFSIVGSSDKMVSKIWIIGKFNSIENRPSFFQNSFSS</sequence>
<dbReference type="Proteomes" id="UP001152523">
    <property type="component" value="Unassembled WGS sequence"/>
</dbReference>
<reference evidence="1" key="1">
    <citation type="submission" date="2022-07" db="EMBL/GenBank/DDBJ databases">
        <authorList>
            <person name="Macas J."/>
            <person name="Novak P."/>
            <person name="Neumann P."/>
        </authorList>
    </citation>
    <scope>NUCLEOTIDE SEQUENCE</scope>
</reference>
<dbReference type="AlphaFoldDB" id="A0AAV0D9N9"/>
<dbReference type="EMBL" id="CAMAPF010000087">
    <property type="protein sequence ID" value="CAH9096270.1"/>
    <property type="molecule type" value="Genomic_DNA"/>
</dbReference>
<proteinExistence type="predicted"/>
<protein>
    <submittedName>
        <fullName evidence="1">Uncharacterized protein</fullName>
    </submittedName>
</protein>
<evidence type="ECO:0000313" key="1">
    <source>
        <dbReference type="EMBL" id="CAH9096270.1"/>
    </source>
</evidence>
<evidence type="ECO:0000313" key="2">
    <source>
        <dbReference type="Proteomes" id="UP001152523"/>
    </source>
</evidence>
<comment type="caution">
    <text evidence="1">The sequence shown here is derived from an EMBL/GenBank/DDBJ whole genome shotgun (WGS) entry which is preliminary data.</text>
</comment>
<name>A0AAV0D9N9_9ASTE</name>